<dbReference type="OrthoDB" id="5194526at2"/>
<dbReference type="Proteomes" id="UP000284605">
    <property type="component" value="Unassembled WGS sequence"/>
</dbReference>
<dbReference type="EMBL" id="QYUK01000011">
    <property type="protein sequence ID" value="RJF89092.1"/>
    <property type="molecule type" value="Genomic_DNA"/>
</dbReference>
<dbReference type="Pfam" id="PF06319">
    <property type="entry name" value="MmcB-like"/>
    <property type="match status" value="1"/>
</dbReference>
<protein>
    <submittedName>
        <fullName evidence="1">DNA repair protein MmcB-related protein</fullName>
    </submittedName>
</protein>
<sequence>MVLPDDSIPFDQAFQGADAVARGTIRLFAELGFASIREFVLGSGRRADVAALDAGGRLVIVEIKVSLADFRADRKWPEYLGYCDALYFAIPPDLPRAPFEALPDEIGLIVADRFGAAVVREAQWGKLNASRRRAETLRFALVAALRLSRRDDPTWTGESPLD</sequence>
<dbReference type="PIRSF" id="PIRSF031796">
    <property type="entry name" value="UPC031796"/>
    <property type="match status" value="1"/>
</dbReference>
<organism evidence="1 2">
    <name type="scientific">Oleomonas cavernae</name>
    <dbReference type="NCBI Taxonomy" id="2320859"/>
    <lineage>
        <taxon>Bacteria</taxon>
        <taxon>Pseudomonadati</taxon>
        <taxon>Pseudomonadota</taxon>
        <taxon>Alphaproteobacteria</taxon>
        <taxon>Acetobacterales</taxon>
        <taxon>Acetobacteraceae</taxon>
        <taxon>Oleomonas</taxon>
    </lineage>
</organism>
<gene>
    <name evidence="1" type="ORF">D3874_20680</name>
</gene>
<name>A0A418WGJ4_9PROT</name>
<comment type="caution">
    <text evidence="1">The sequence shown here is derived from an EMBL/GenBank/DDBJ whole genome shotgun (WGS) entry which is preliminary data.</text>
</comment>
<proteinExistence type="predicted"/>
<dbReference type="RefSeq" id="WP_119780296.1">
    <property type="nucleotide sequence ID" value="NZ_QYUK01000011.1"/>
</dbReference>
<keyword evidence="2" id="KW-1185">Reference proteome</keyword>
<dbReference type="AlphaFoldDB" id="A0A418WGJ4"/>
<evidence type="ECO:0000313" key="1">
    <source>
        <dbReference type="EMBL" id="RJF89092.1"/>
    </source>
</evidence>
<reference evidence="1 2" key="1">
    <citation type="submission" date="2018-09" db="EMBL/GenBank/DDBJ databases">
        <authorList>
            <person name="Zhu H."/>
        </authorList>
    </citation>
    <scope>NUCLEOTIDE SEQUENCE [LARGE SCALE GENOMIC DNA]</scope>
    <source>
        <strain evidence="1 2">K1W22B-8</strain>
    </source>
</reference>
<dbReference type="InterPro" id="IPR009394">
    <property type="entry name" value="MmcB-like"/>
</dbReference>
<accession>A0A418WGJ4</accession>
<evidence type="ECO:0000313" key="2">
    <source>
        <dbReference type="Proteomes" id="UP000284605"/>
    </source>
</evidence>